<reference evidence="1" key="1">
    <citation type="submission" date="2019-08" db="EMBL/GenBank/DDBJ databases">
        <authorList>
            <person name="Kucharzyk K."/>
            <person name="Murdoch R.W."/>
            <person name="Higgins S."/>
            <person name="Loffler F."/>
        </authorList>
    </citation>
    <scope>NUCLEOTIDE SEQUENCE</scope>
</reference>
<organism evidence="1">
    <name type="scientific">bioreactor metagenome</name>
    <dbReference type="NCBI Taxonomy" id="1076179"/>
    <lineage>
        <taxon>unclassified sequences</taxon>
        <taxon>metagenomes</taxon>
        <taxon>ecological metagenomes</taxon>
    </lineage>
</organism>
<proteinExistence type="predicted"/>
<gene>
    <name evidence="1" type="ORF">SDC9_149856</name>
</gene>
<comment type="caution">
    <text evidence="1">The sequence shown here is derived from an EMBL/GenBank/DDBJ whole genome shotgun (WGS) entry which is preliminary data.</text>
</comment>
<name>A0A645EMQ1_9ZZZZ</name>
<accession>A0A645EMQ1</accession>
<dbReference type="EMBL" id="VSSQ01048594">
    <property type="protein sequence ID" value="MPN02640.1"/>
    <property type="molecule type" value="Genomic_DNA"/>
</dbReference>
<evidence type="ECO:0000313" key="1">
    <source>
        <dbReference type="EMBL" id="MPN02640.1"/>
    </source>
</evidence>
<sequence length="67" mass="7904">MIENELLQAKTKKQFLDGLATLIKDVDPELSEFFKILRDKVHLMTAEDFGYFVVLLKFDYAYQEKKS</sequence>
<protein>
    <submittedName>
        <fullName evidence="1">Uncharacterized protein</fullName>
    </submittedName>
</protein>
<dbReference type="AlphaFoldDB" id="A0A645EMQ1"/>